<protein>
    <submittedName>
        <fullName evidence="1">Uncharacterized protein</fullName>
    </submittedName>
</protein>
<proteinExistence type="predicted"/>
<evidence type="ECO:0000313" key="1">
    <source>
        <dbReference type="EMBL" id="JAD63374.1"/>
    </source>
</evidence>
<reference evidence="1" key="1">
    <citation type="submission" date="2014-09" db="EMBL/GenBank/DDBJ databases">
        <authorList>
            <person name="Magalhaes I.L.F."/>
            <person name="Oliveira U."/>
            <person name="Santos F.R."/>
            <person name="Vidigal T.H.D.A."/>
            <person name="Brescovit A.D."/>
            <person name="Santos A.J."/>
        </authorList>
    </citation>
    <scope>NUCLEOTIDE SEQUENCE</scope>
    <source>
        <tissue evidence="1">Shoot tissue taken approximately 20 cm above the soil surface</tissue>
    </source>
</reference>
<accession>A0A0A9BHA7</accession>
<name>A0A0A9BHA7_ARUDO</name>
<dbReference type="AlphaFoldDB" id="A0A0A9BHA7"/>
<reference evidence="1" key="2">
    <citation type="journal article" date="2015" name="Data Brief">
        <title>Shoot transcriptome of the giant reed, Arundo donax.</title>
        <authorList>
            <person name="Barrero R.A."/>
            <person name="Guerrero F.D."/>
            <person name="Moolhuijzen P."/>
            <person name="Goolsby J.A."/>
            <person name="Tidwell J."/>
            <person name="Bellgard S.E."/>
            <person name="Bellgard M.I."/>
        </authorList>
    </citation>
    <scope>NUCLEOTIDE SEQUENCE</scope>
    <source>
        <tissue evidence="1">Shoot tissue taken approximately 20 cm above the soil surface</tissue>
    </source>
</reference>
<organism evidence="1">
    <name type="scientific">Arundo donax</name>
    <name type="common">Giant reed</name>
    <name type="synonym">Donax arundinaceus</name>
    <dbReference type="NCBI Taxonomy" id="35708"/>
    <lineage>
        <taxon>Eukaryota</taxon>
        <taxon>Viridiplantae</taxon>
        <taxon>Streptophyta</taxon>
        <taxon>Embryophyta</taxon>
        <taxon>Tracheophyta</taxon>
        <taxon>Spermatophyta</taxon>
        <taxon>Magnoliopsida</taxon>
        <taxon>Liliopsida</taxon>
        <taxon>Poales</taxon>
        <taxon>Poaceae</taxon>
        <taxon>PACMAD clade</taxon>
        <taxon>Arundinoideae</taxon>
        <taxon>Arundineae</taxon>
        <taxon>Arundo</taxon>
    </lineage>
</organism>
<sequence length="19" mass="2187">MHFSMPLNPYASTCDIYPV</sequence>
<dbReference type="EMBL" id="GBRH01234521">
    <property type="protein sequence ID" value="JAD63374.1"/>
    <property type="molecule type" value="Transcribed_RNA"/>
</dbReference>